<organism evidence="3 4">
    <name type="scientific">Amycolatopsis suaedae</name>
    <dbReference type="NCBI Taxonomy" id="2510978"/>
    <lineage>
        <taxon>Bacteria</taxon>
        <taxon>Bacillati</taxon>
        <taxon>Actinomycetota</taxon>
        <taxon>Actinomycetes</taxon>
        <taxon>Pseudonocardiales</taxon>
        <taxon>Pseudonocardiaceae</taxon>
        <taxon>Amycolatopsis</taxon>
    </lineage>
</organism>
<feature type="region of interest" description="Disordered" evidence="2">
    <location>
        <begin position="376"/>
        <end position="403"/>
    </location>
</feature>
<evidence type="ECO:0000256" key="2">
    <source>
        <dbReference type="SAM" id="MobiDB-lite"/>
    </source>
</evidence>
<evidence type="ECO:0000313" key="3">
    <source>
        <dbReference type="EMBL" id="RZQ63346.1"/>
    </source>
</evidence>
<dbReference type="RefSeq" id="WP_130475599.1">
    <property type="nucleotide sequence ID" value="NZ_SFCC01000006.1"/>
</dbReference>
<feature type="compositionally biased region" description="Basic and acidic residues" evidence="2">
    <location>
        <begin position="376"/>
        <end position="392"/>
    </location>
</feature>
<dbReference type="NCBIfam" id="TIGR02680">
    <property type="entry name" value="TIGR02680 family protein"/>
    <property type="match status" value="1"/>
</dbReference>
<dbReference type="Gene3D" id="3.40.50.300">
    <property type="entry name" value="P-loop containing nucleotide triphosphate hydrolases"/>
    <property type="match status" value="2"/>
</dbReference>
<evidence type="ECO:0000256" key="1">
    <source>
        <dbReference type="SAM" id="Coils"/>
    </source>
</evidence>
<dbReference type="Proteomes" id="UP000292003">
    <property type="component" value="Unassembled WGS sequence"/>
</dbReference>
<feature type="coiled-coil region" evidence="1">
    <location>
        <begin position="236"/>
        <end position="266"/>
    </location>
</feature>
<dbReference type="Pfam" id="PF13558">
    <property type="entry name" value="SbcC_Walker_B"/>
    <property type="match status" value="1"/>
</dbReference>
<protein>
    <submittedName>
        <fullName evidence="3">TIGR02680 family protein</fullName>
    </submittedName>
</protein>
<dbReference type="InterPro" id="IPR013496">
    <property type="entry name" value="CHP02680"/>
</dbReference>
<dbReference type="EMBL" id="SFCC01000006">
    <property type="protein sequence ID" value="RZQ63346.1"/>
    <property type="molecule type" value="Genomic_DNA"/>
</dbReference>
<dbReference type="OrthoDB" id="8527901at2"/>
<keyword evidence="1" id="KW-0175">Coiled coil</keyword>
<feature type="coiled-coil region" evidence="1">
    <location>
        <begin position="730"/>
        <end position="764"/>
    </location>
</feature>
<gene>
    <name evidence="3" type="ORF">EWH70_12895</name>
</gene>
<feature type="coiled-coil region" evidence="1">
    <location>
        <begin position="448"/>
        <end position="489"/>
    </location>
</feature>
<keyword evidence="4" id="KW-1185">Reference proteome</keyword>
<dbReference type="InterPro" id="IPR027417">
    <property type="entry name" value="P-loop_NTPase"/>
</dbReference>
<dbReference type="SUPFAM" id="SSF52540">
    <property type="entry name" value="P-loop containing nucleoside triphosphate hydrolases"/>
    <property type="match status" value="1"/>
</dbReference>
<comment type="caution">
    <text evidence="3">The sequence shown here is derived from an EMBL/GenBank/DDBJ whole genome shotgun (WGS) entry which is preliminary data.</text>
</comment>
<dbReference type="CDD" id="cd00267">
    <property type="entry name" value="ABC_ATPase"/>
    <property type="match status" value="1"/>
</dbReference>
<evidence type="ECO:0000313" key="4">
    <source>
        <dbReference type="Proteomes" id="UP000292003"/>
    </source>
</evidence>
<accession>A0A4Q7J8U7</accession>
<sequence>MTVTDLPRRGAAEPLARTPRWTPTRAGILNVWRYYDEVFEFHHGRLLLRGPNGSGKSKALELLLPFLFDANLRANRLSTFGTGERTMYWNLMGEGTSATSRVGYVWLEFRSPTGRWFTCGARLQASAHNTTVHPDYFTTDLRIGENLSLVTESGQPLTRPALEERLGTRGAVHATANDYRTAVRTVLFPRLTEQRYDALITALLQLRMPKLSQRLDPALLSTLLSRALPPLGQQEIADLAEGFERLDAQRDRLKRLEDEVAAAKTLAARQKTYAQRVLRSGAAALLSADAELGELTATAQRSAEAYDEAERRRSAAEARVRSLGKDIDAAEARRAGLTESPDYRSGRELDRLRRRTADAAALAARTRRDAVRLRADAESDAEAERQAQHDVTRQAGAVRSRDDDVRTAAGRAGLASVHAEAKANLASGRARPLLRAAVRNRQDQLALVQRALSAHELAVERRQQAEAELDLARAEVAGAQDRVDAAAEDRERARVALGGRLLEWASDCRELVFEDPSALLDHVEPEVALLDVVDAAAATALREVIEQETVLRARLRIAKADRHELVAEIHLLNAEQELPPEPPSTQTTDRSRMVGAPLWRLVDFARDTPEDWHAGIEAALEGSGLLTAWVGYRGDVEGHDVFADPDALRSVPGRSLADVLVSERDTEVQPRVVTQLLSAIAFGDRLPPDGPAAVGADGTWRLGNLTGSWHKDEAEHIGSRARRRARQHRIDEHRARISEEDGVIADLERELMTLETRRLAIQTERATRPDRSELADAARRQAVAEAELGAANTVVAQRVETVSAAERAVSRALHDLTSLAAENGLPTDRSALSVVDTSVRSFADQADSWLDEHTRLAGAKATLEVVADRARRSADNAKAREAEAEEAEARHAELATTLAAVEETVGVDHGRVLAETDALRTKLIDLRSELDAANREVYELSTQLGWLDSQRTTDASARDAGAARRNEAARRFRAVATGVFPADSGIDDLPRFQSALSASEGIDAALEAARTIATAWPSVPHAPNNLTDALHRLSESIHASRDTLKSRTDLDLEADGDVQVFTALVDGVRVGAAELLEILRAEAEQTRQEISERERRLFDQTLTGDTRRHLAARIRQASELVTDMNARLERVRTASRLAVRLEWEVAEDLPPGTRSARDLLLLEPDQLSDADRQTLHRFFRERVEQAKADDSATSWEQQLAQVFDYTSWHRFVVKVDRGGGMGWQLLTRKLHGALSGGEKAIALHLPLFAALAAHYQAVPEAPRIILLDEVFVGVDTTNRGQVFALLSALDLDLMLTSDHEWCTYSELSGVSIHQLITGGDGDDAVTTAHFTWNGMELLPE</sequence>
<feature type="coiled-coil region" evidence="1">
    <location>
        <begin position="1069"/>
        <end position="1096"/>
    </location>
</feature>
<reference evidence="3 4" key="1">
    <citation type="submission" date="2019-02" db="EMBL/GenBank/DDBJ databases">
        <title>Draft genome sequence of Amycolatopsis sp. 8-3EHSu isolated from roots of Suaeda maritima.</title>
        <authorList>
            <person name="Duangmal K."/>
            <person name="Chantavorakit T."/>
        </authorList>
    </citation>
    <scope>NUCLEOTIDE SEQUENCE [LARGE SCALE GENOMIC DNA]</scope>
    <source>
        <strain evidence="3 4">8-3EHSu</strain>
    </source>
</reference>
<feature type="coiled-coil region" evidence="1">
    <location>
        <begin position="860"/>
        <end position="943"/>
    </location>
</feature>
<proteinExistence type="predicted"/>
<name>A0A4Q7J8U7_9PSEU</name>
<feature type="coiled-coil region" evidence="1">
    <location>
        <begin position="292"/>
        <end position="333"/>
    </location>
</feature>